<evidence type="ECO:0000256" key="8">
    <source>
        <dbReference type="ARBA" id="ARBA00023170"/>
    </source>
</evidence>
<reference evidence="16" key="1">
    <citation type="journal article" date="2013" name="Stand. Genomic Sci.">
        <title>Complete genome sequence of Desulfocapsa sulfexigens, a marine deltaproteobacterium specialized in disproportionating inorganic sulfur compounds.</title>
        <authorList>
            <person name="Finster K.W."/>
            <person name="Kjeldsen K.U."/>
            <person name="Kube M."/>
            <person name="Reinhardt R."/>
            <person name="Mussmann M."/>
            <person name="Amann R."/>
            <person name="Schreiber L."/>
        </authorList>
    </citation>
    <scope>NUCLEOTIDE SEQUENCE [LARGE SCALE GENOMIC DNA]</scope>
    <source>
        <strain evidence="16">DSM 10523 / SB164P1</strain>
    </source>
</reference>
<evidence type="ECO:0000256" key="10">
    <source>
        <dbReference type="PROSITE-ProRule" id="PRU01360"/>
    </source>
</evidence>
<evidence type="ECO:0000313" key="15">
    <source>
        <dbReference type="EMBL" id="AGF76945.1"/>
    </source>
</evidence>
<dbReference type="HOGENOM" id="CLU_008287_18_0_7"/>
<evidence type="ECO:0000256" key="5">
    <source>
        <dbReference type="ARBA" id="ARBA00022729"/>
    </source>
</evidence>
<evidence type="ECO:0000256" key="12">
    <source>
        <dbReference type="SAM" id="SignalP"/>
    </source>
</evidence>
<sequence>MKSYCKVAGMLFALSTLAWPVSGMAQSDDLGLGEVASEEILFQDIASVYSASKYDQKVTEAPARISIVTAREIQRYGYRTLADILNSLPGFYLNYDRNYGYSGSRGFSIGGDYNSKFLQLVDGHRMNDNIYDSGYIDGGFILDVDLIDRVEVVRGPGSSLYGNSAFFGVVNVITKKGRDFQGGEVSGAAGSFDRYQGRLSYGKRFANGFELLISGTYHDSNGDDLYFEAFDDPASNHGIAAGADDENFQNLFGKLSFGDFTLEGAYVNREKGVPTAPYDTVFNDSGTRTWDKHSYLDLKYEHLTESSIELTGRLYYDQYQYDGDWIVDYSEEGDLSDLQKFSDWAMGRWWGAEASATLSLLEGQKLTFGAELRDSLRQEQEEWDAYELYLDSKSNDFTWAFFLQDEIRILNNLFLNLGVRYDYFDTVGSTTNPRIALIYTPLSRTNLKLLYGTAFRAPNAYELYYHDGDITQKLADNLVPETIETFEVIVEQKITENTRAVFSAYHNKIKDLLVLTTDPADELLVFKNLGKAEAMGGEVQIEGRWDNGWAGSVSYSYQNAKNKSTGERMVNSPLNMAKANVMIPLLENKLMAGLEVQYESGRKTLNENMTDDFFLTNLTFLSKNVIKGVTLSASIYNLFDRKYAYPASEEHYQDAIDQDGRTFRVKLDYSF</sequence>
<evidence type="ECO:0000256" key="3">
    <source>
        <dbReference type="ARBA" id="ARBA00022452"/>
    </source>
</evidence>
<dbReference type="Gene3D" id="2.170.130.10">
    <property type="entry name" value="TonB-dependent receptor, plug domain"/>
    <property type="match status" value="1"/>
</dbReference>
<dbReference type="EMBL" id="CP003985">
    <property type="protein sequence ID" value="AGF76945.1"/>
    <property type="molecule type" value="Genomic_DNA"/>
</dbReference>
<evidence type="ECO:0000256" key="2">
    <source>
        <dbReference type="ARBA" id="ARBA00022448"/>
    </source>
</evidence>
<organism evidence="15 16">
    <name type="scientific">Desulfocapsa sulfexigens (strain DSM 10523 / SB164P1)</name>
    <dbReference type="NCBI Taxonomy" id="1167006"/>
    <lineage>
        <taxon>Bacteria</taxon>
        <taxon>Pseudomonadati</taxon>
        <taxon>Thermodesulfobacteriota</taxon>
        <taxon>Desulfobulbia</taxon>
        <taxon>Desulfobulbales</taxon>
        <taxon>Desulfocapsaceae</taxon>
        <taxon>Desulfocapsa</taxon>
    </lineage>
</organism>
<keyword evidence="2 10" id="KW-0813">Transport</keyword>
<feature type="domain" description="TonB-dependent receptor plug" evidence="14">
    <location>
        <begin position="58"/>
        <end position="169"/>
    </location>
</feature>
<feature type="signal peptide" evidence="12">
    <location>
        <begin position="1"/>
        <end position="18"/>
    </location>
</feature>
<dbReference type="GO" id="GO:0044718">
    <property type="term" value="P:siderophore transmembrane transport"/>
    <property type="evidence" value="ECO:0007669"/>
    <property type="project" value="TreeGrafter"/>
</dbReference>
<evidence type="ECO:0000256" key="9">
    <source>
        <dbReference type="ARBA" id="ARBA00023237"/>
    </source>
</evidence>
<keyword evidence="9 10" id="KW-0998">Cell outer membrane</keyword>
<dbReference type="OrthoDB" id="9763670at2"/>
<protein>
    <submittedName>
        <fullName evidence="15">Outer membrane receptor for ferrienterochelin and colicins</fullName>
    </submittedName>
</protein>
<keyword evidence="7 10" id="KW-0472">Membrane</keyword>
<dbReference type="PROSITE" id="PS52016">
    <property type="entry name" value="TONB_DEPENDENT_REC_3"/>
    <property type="match status" value="1"/>
</dbReference>
<evidence type="ECO:0000256" key="7">
    <source>
        <dbReference type="ARBA" id="ARBA00023136"/>
    </source>
</evidence>
<dbReference type="Gene3D" id="2.40.170.20">
    <property type="entry name" value="TonB-dependent receptor, beta-barrel domain"/>
    <property type="match status" value="1"/>
</dbReference>
<dbReference type="AlphaFoldDB" id="M1PB03"/>
<feature type="chain" id="PRO_5004016722" evidence="12">
    <location>
        <begin position="19"/>
        <end position="671"/>
    </location>
</feature>
<dbReference type="PANTHER" id="PTHR30069">
    <property type="entry name" value="TONB-DEPENDENT OUTER MEMBRANE RECEPTOR"/>
    <property type="match status" value="1"/>
</dbReference>
<keyword evidence="5 12" id="KW-0732">Signal</keyword>
<accession>M1PB03</accession>
<dbReference type="GO" id="GO:0009279">
    <property type="term" value="C:cell outer membrane"/>
    <property type="evidence" value="ECO:0007669"/>
    <property type="project" value="UniProtKB-SubCell"/>
</dbReference>
<gene>
    <name evidence="15" type="ordered locus">UWK_00360</name>
</gene>
<keyword evidence="6 11" id="KW-0798">TonB box</keyword>
<dbReference type="Pfam" id="PF07715">
    <property type="entry name" value="Plug"/>
    <property type="match status" value="1"/>
</dbReference>
<dbReference type="KEGG" id="dsf:UWK_00360"/>
<dbReference type="InterPro" id="IPR012910">
    <property type="entry name" value="Plug_dom"/>
</dbReference>
<evidence type="ECO:0000259" key="13">
    <source>
        <dbReference type="Pfam" id="PF00593"/>
    </source>
</evidence>
<evidence type="ECO:0000256" key="1">
    <source>
        <dbReference type="ARBA" id="ARBA00004571"/>
    </source>
</evidence>
<dbReference type="PATRIC" id="fig|1167006.5.peg.406"/>
<dbReference type="InterPro" id="IPR000531">
    <property type="entry name" value="Beta-barrel_TonB"/>
</dbReference>
<evidence type="ECO:0000259" key="14">
    <source>
        <dbReference type="Pfam" id="PF07715"/>
    </source>
</evidence>
<proteinExistence type="inferred from homology"/>
<evidence type="ECO:0000313" key="16">
    <source>
        <dbReference type="Proteomes" id="UP000011721"/>
    </source>
</evidence>
<comment type="similarity">
    <text evidence="10 11">Belongs to the TonB-dependent receptor family.</text>
</comment>
<dbReference type="InterPro" id="IPR036942">
    <property type="entry name" value="Beta-barrel_TonB_sf"/>
</dbReference>
<dbReference type="SUPFAM" id="SSF56935">
    <property type="entry name" value="Porins"/>
    <property type="match status" value="1"/>
</dbReference>
<evidence type="ECO:0000256" key="6">
    <source>
        <dbReference type="ARBA" id="ARBA00023077"/>
    </source>
</evidence>
<dbReference type="PANTHER" id="PTHR30069:SF29">
    <property type="entry name" value="HEMOGLOBIN AND HEMOGLOBIN-HAPTOGLOBIN-BINDING PROTEIN 1-RELATED"/>
    <property type="match status" value="1"/>
</dbReference>
<comment type="subcellular location">
    <subcellularLocation>
        <location evidence="1 10">Cell outer membrane</location>
        <topology evidence="1 10">Multi-pass membrane protein</topology>
    </subcellularLocation>
</comment>
<dbReference type="InterPro" id="IPR039426">
    <property type="entry name" value="TonB-dep_rcpt-like"/>
</dbReference>
<keyword evidence="16" id="KW-1185">Reference proteome</keyword>
<dbReference type="Pfam" id="PF00593">
    <property type="entry name" value="TonB_dep_Rec_b-barrel"/>
    <property type="match status" value="1"/>
</dbReference>
<dbReference type="GO" id="GO:0015344">
    <property type="term" value="F:siderophore uptake transmembrane transporter activity"/>
    <property type="evidence" value="ECO:0007669"/>
    <property type="project" value="TreeGrafter"/>
</dbReference>
<dbReference type="RefSeq" id="WP_015402643.1">
    <property type="nucleotide sequence ID" value="NC_020304.1"/>
</dbReference>
<dbReference type="STRING" id="1167006.UWK_00360"/>
<dbReference type="CDD" id="cd01347">
    <property type="entry name" value="ligand_gated_channel"/>
    <property type="match status" value="1"/>
</dbReference>
<keyword evidence="4 10" id="KW-0812">Transmembrane</keyword>
<keyword evidence="3 10" id="KW-1134">Transmembrane beta strand</keyword>
<dbReference type="InterPro" id="IPR037066">
    <property type="entry name" value="Plug_dom_sf"/>
</dbReference>
<name>M1PB03_DESSD</name>
<dbReference type="Proteomes" id="UP000011721">
    <property type="component" value="Chromosome"/>
</dbReference>
<evidence type="ECO:0000256" key="4">
    <source>
        <dbReference type="ARBA" id="ARBA00022692"/>
    </source>
</evidence>
<dbReference type="eggNOG" id="COG4771">
    <property type="taxonomic scope" value="Bacteria"/>
</dbReference>
<keyword evidence="8 15" id="KW-0675">Receptor</keyword>
<evidence type="ECO:0000256" key="11">
    <source>
        <dbReference type="RuleBase" id="RU003357"/>
    </source>
</evidence>
<feature type="domain" description="TonB-dependent receptor-like beta-barrel" evidence="13">
    <location>
        <begin position="252"/>
        <end position="638"/>
    </location>
</feature>